<dbReference type="InterPro" id="IPR000943">
    <property type="entry name" value="RNA_pol_sigma70"/>
</dbReference>
<evidence type="ECO:0000259" key="6">
    <source>
        <dbReference type="Pfam" id="PF04542"/>
    </source>
</evidence>
<evidence type="ECO:0000313" key="9">
    <source>
        <dbReference type="Proteomes" id="UP000198832"/>
    </source>
</evidence>
<keyword evidence="9" id="KW-1185">Reference proteome</keyword>
<reference evidence="8 9" key="1">
    <citation type="submission" date="2016-10" db="EMBL/GenBank/DDBJ databases">
        <authorList>
            <person name="de Groot N.N."/>
        </authorList>
    </citation>
    <scope>NUCLEOTIDE SEQUENCE [LARGE SCALE GENOMIC DNA]</scope>
    <source>
        <strain evidence="8 9">CGMCC 1.7056</strain>
    </source>
</reference>
<dbReference type="Pfam" id="PF04539">
    <property type="entry name" value="Sigma70_r3"/>
    <property type="match status" value="1"/>
</dbReference>
<dbReference type="GO" id="GO:0003677">
    <property type="term" value="F:DNA binding"/>
    <property type="evidence" value="ECO:0007669"/>
    <property type="project" value="UniProtKB-KW"/>
</dbReference>
<dbReference type="GO" id="GO:0006352">
    <property type="term" value="P:DNA-templated transcription initiation"/>
    <property type="evidence" value="ECO:0007669"/>
    <property type="project" value="InterPro"/>
</dbReference>
<dbReference type="PANTHER" id="PTHR30385">
    <property type="entry name" value="SIGMA FACTOR F FLAGELLAR"/>
    <property type="match status" value="1"/>
</dbReference>
<organism evidence="8 9">
    <name type="scientific">Nocardioides terrae</name>
    <dbReference type="NCBI Taxonomy" id="574651"/>
    <lineage>
        <taxon>Bacteria</taxon>
        <taxon>Bacillati</taxon>
        <taxon>Actinomycetota</taxon>
        <taxon>Actinomycetes</taxon>
        <taxon>Propionibacteriales</taxon>
        <taxon>Nocardioidaceae</taxon>
        <taxon>Nocardioides</taxon>
    </lineage>
</organism>
<dbReference type="GO" id="GO:0016987">
    <property type="term" value="F:sigma factor activity"/>
    <property type="evidence" value="ECO:0007669"/>
    <property type="project" value="UniProtKB-KW"/>
</dbReference>
<dbReference type="GO" id="GO:0003899">
    <property type="term" value="F:DNA-directed RNA polymerase activity"/>
    <property type="evidence" value="ECO:0007669"/>
    <property type="project" value="InterPro"/>
</dbReference>
<dbReference type="PANTHER" id="PTHR30385:SF7">
    <property type="entry name" value="RNA POLYMERASE SIGMA FACTOR FLIA"/>
    <property type="match status" value="1"/>
</dbReference>
<feature type="domain" description="RNA polymerase sigma-70 region 4" evidence="7">
    <location>
        <begin position="178"/>
        <end position="226"/>
    </location>
</feature>
<dbReference type="AlphaFoldDB" id="A0A1I1I8L5"/>
<evidence type="ECO:0000313" key="8">
    <source>
        <dbReference type="EMBL" id="SFC32375.1"/>
    </source>
</evidence>
<dbReference type="Pfam" id="PF04545">
    <property type="entry name" value="Sigma70_r4"/>
    <property type="match status" value="1"/>
</dbReference>
<dbReference type="InterPro" id="IPR007624">
    <property type="entry name" value="RNA_pol_sigma70_r3"/>
</dbReference>
<name>A0A1I1I8L5_9ACTN</name>
<keyword evidence="8" id="KW-0969">Cilium</keyword>
<dbReference type="Gene3D" id="1.10.1740.10">
    <property type="match status" value="1"/>
</dbReference>
<keyword evidence="8" id="KW-0282">Flagellum</keyword>
<evidence type="ECO:0000256" key="3">
    <source>
        <dbReference type="ARBA" id="ARBA00023125"/>
    </source>
</evidence>
<dbReference type="InterPro" id="IPR014284">
    <property type="entry name" value="RNA_pol_sigma-70_dom"/>
</dbReference>
<evidence type="ECO:0000256" key="4">
    <source>
        <dbReference type="ARBA" id="ARBA00023163"/>
    </source>
</evidence>
<dbReference type="InterPro" id="IPR013325">
    <property type="entry name" value="RNA_pol_sigma_r2"/>
</dbReference>
<dbReference type="STRING" id="574651.SAMN04487968_105178"/>
<dbReference type="NCBIfam" id="TIGR02937">
    <property type="entry name" value="sigma70-ECF"/>
    <property type="match status" value="1"/>
</dbReference>
<keyword evidence="2" id="KW-0731">Sigma factor</keyword>
<evidence type="ECO:0000259" key="5">
    <source>
        <dbReference type="Pfam" id="PF04539"/>
    </source>
</evidence>
<accession>A0A1I1I8L5</accession>
<dbReference type="SUPFAM" id="SSF88659">
    <property type="entry name" value="Sigma3 and sigma4 domains of RNA polymerase sigma factors"/>
    <property type="match status" value="2"/>
</dbReference>
<evidence type="ECO:0000256" key="2">
    <source>
        <dbReference type="ARBA" id="ARBA00023082"/>
    </source>
</evidence>
<evidence type="ECO:0000256" key="1">
    <source>
        <dbReference type="ARBA" id="ARBA00023015"/>
    </source>
</evidence>
<dbReference type="PIRSF" id="PIRSF000770">
    <property type="entry name" value="RNA_pol_sigma-SigE/K"/>
    <property type="match status" value="1"/>
</dbReference>
<dbReference type="InterPro" id="IPR012845">
    <property type="entry name" value="RNA_pol_sigma_FliA_WhiG"/>
</dbReference>
<keyword evidence="3" id="KW-0238">DNA-binding</keyword>
<dbReference type="Pfam" id="PF04542">
    <property type="entry name" value="Sigma70_r2"/>
    <property type="match status" value="1"/>
</dbReference>
<gene>
    <name evidence="8" type="ORF">SAMN04487968_105178</name>
</gene>
<keyword evidence="1" id="KW-0805">Transcription regulation</keyword>
<dbReference type="InterPro" id="IPR007630">
    <property type="entry name" value="RNA_pol_sigma70_r4"/>
</dbReference>
<sequence>MTATHDGLGVDHLITSNMPLVGHIVRETMGRVPSHVNRDDLTSAGLTALVQAAQAFDAERGVPFERYAATRIRGAIVDELRSVDWASRSVRRRARDLDDTRSRLASSLGRTPSVAEVASAMGLSPDEVVANDDDVSRAQVLSLQGATTSSLDELLPTQAPSPEQLVEHQEKLAYLVEAIAELPERLRVVVQDYFFAERPMADIAADLGVTDSRISQMRAEALVLLRDALNNALEPSLVKQSGKPGGCASRRREAYFAAVAARHAEGARRSPQVTAQLSRQVAAPVAPAPRRLDVAG</sequence>
<proteinExistence type="predicted"/>
<dbReference type="SUPFAM" id="SSF88946">
    <property type="entry name" value="Sigma2 domain of RNA polymerase sigma factors"/>
    <property type="match status" value="1"/>
</dbReference>
<dbReference type="NCBIfam" id="TIGR02479">
    <property type="entry name" value="FliA_WhiG"/>
    <property type="match status" value="1"/>
</dbReference>
<evidence type="ECO:0000259" key="7">
    <source>
        <dbReference type="Pfam" id="PF04545"/>
    </source>
</evidence>
<keyword evidence="4" id="KW-0804">Transcription</keyword>
<dbReference type="InterPro" id="IPR007627">
    <property type="entry name" value="RNA_pol_sigma70_r2"/>
</dbReference>
<dbReference type="RefSeq" id="WP_245750223.1">
    <property type="nucleotide sequence ID" value="NZ_FOLB01000005.1"/>
</dbReference>
<feature type="domain" description="RNA polymerase sigma-70 region 3" evidence="5">
    <location>
        <begin position="96"/>
        <end position="164"/>
    </location>
</feature>
<feature type="domain" description="RNA polymerase sigma-70 region 2" evidence="6">
    <location>
        <begin position="13"/>
        <end position="85"/>
    </location>
</feature>
<dbReference type="Proteomes" id="UP000198832">
    <property type="component" value="Unassembled WGS sequence"/>
</dbReference>
<dbReference type="EMBL" id="FOLB01000005">
    <property type="protein sequence ID" value="SFC32375.1"/>
    <property type="molecule type" value="Genomic_DNA"/>
</dbReference>
<keyword evidence="8" id="KW-0966">Cell projection</keyword>
<dbReference type="Gene3D" id="1.20.140.160">
    <property type="match status" value="1"/>
</dbReference>
<protein>
    <submittedName>
        <fullName evidence="8">RNA polymerase sigma factor for flagellar operon FliA</fullName>
    </submittedName>
</protein>
<dbReference type="InterPro" id="IPR013324">
    <property type="entry name" value="RNA_pol_sigma_r3/r4-like"/>
</dbReference>